<organism evidence="1 2">
    <name type="scientific">Streptomyces noursei</name>
    <name type="common">Streptomyces albulus</name>
    <dbReference type="NCBI Taxonomy" id="1971"/>
    <lineage>
        <taxon>Bacteria</taxon>
        <taxon>Bacillati</taxon>
        <taxon>Actinomycetota</taxon>
        <taxon>Actinomycetes</taxon>
        <taxon>Kitasatosporales</taxon>
        <taxon>Streptomycetaceae</taxon>
        <taxon>Streptomyces</taxon>
    </lineage>
</organism>
<accession>A0A401QRD7</accession>
<evidence type="ECO:0000313" key="1">
    <source>
        <dbReference type="EMBL" id="GCB87961.1"/>
    </source>
</evidence>
<protein>
    <submittedName>
        <fullName evidence="1">Uncharacterized protein</fullName>
    </submittedName>
</protein>
<name>A0A401QRD7_STRNR</name>
<dbReference type="AlphaFoldDB" id="A0A401QRD7"/>
<reference evidence="1 2" key="1">
    <citation type="journal article" date="2019" name="Microbiol. Resour. Announc.">
        <title>Draft Genome Sequence of the Most Traditional epsilon-Poly-l-Lysine Producer, Streptomyces albulus NBRC14147.</title>
        <authorList>
            <person name="Yamanaka K."/>
            <person name="Hamano Y."/>
        </authorList>
    </citation>
    <scope>NUCLEOTIDE SEQUENCE [LARGE SCALE GENOMIC DNA]</scope>
    <source>
        <strain evidence="1 2">NBRC 14147</strain>
    </source>
</reference>
<dbReference type="EMBL" id="BHXC01000002">
    <property type="protein sequence ID" value="GCB87961.1"/>
    <property type="molecule type" value="Genomic_DNA"/>
</dbReference>
<proteinExistence type="predicted"/>
<gene>
    <name evidence="1" type="ORF">SALB_00630</name>
</gene>
<comment type="caution">
    <text evidence="1">The sequence shown here is derived from an EMBL/GenBank/DDBJ whole genome shotgun (WGS) entry which is preliminary data.</text>
</comment>
<evidence type="ECO:0000313" key="2">
    <source>
        <dbReference type="Proteomes" id="UP000288351"/>
    </source>
</evidence>
<sequence length="111" mass="11957">MLDTPPDGHGAEVELTITHALPAARRKGGSVRLEAQITAVRDGQLLGAAHLRYTCHSPAIYERLRGQYADARAATSHAPLPALRCRPRMWPLKRQGRRALPDCAPGAGNCG</sequence>
<dbReference type="Proteomes" id="UP000288351">
    <property type="component" value="Unassembled WGS sequence"/>
</dbReference>
<dbReference type="RefSeq" id="WP_165479620.1">
    <property type="nucleotide sequence ID" value="NZ_BHXC01000002.1"/>
</dbReference>